<dbReference type="SUPFAM" id="SSF50630">
    <property type="entry name" value="Acid proteases"/>
    <property type="match status" value="1"/>
</dbReference>
<evidence type="ECO:0000313" key="5">
    <source>
        <dbReference type="Proteomes" id="UP000092666"/>
    </source>
</evidence>
<accession>A0A1B9GHK5</accession>
<dbReference type="PANTHER" id="PTHR47966:SF47">
    <property type="entry name" value="ENDOPEPTIDASE, PUTATIVE (AFU_ORTHOLOGUE AFUA_3G01220)-RELATED"/>
    <property type="match status" value="1"/>
</dbReference>
<evidence type="ECO:0000256" key="1">
    <source>
        <dbReference type="ARBA" id="ARBA00007447"/>
    </source>
</evidence>
<dbReference type="GO" id="GO:0000324">
    <property type="term" value="C:fungal-type vacuole"/>
    <property type="evidence" value="ECO:0007669"/>
    <property type="project" value="TreeGrafter"/>
</dbReference>
<dbReference type="GO" id="GO:0004190">
    <property type="term" value="F:aspartic-type endopeptidase activity"/>
    <property type="evidence" value="ECO:0007669"/>
    <property type="project" value="InterPro"/>
</dbReference>
<feature type="chain" id="PRO_5008627113" description="Peptidase A1 domain-containing protein" evidence="2">
    <location>
        <begin position="19"/>
        <end position="387"/>
    </location>
</feature>
<dbReference type="InterPro" id="IPR033121">
    <property type="entry name" value="PEPTIDASE_A1"/>
</dbReference>
<dbReference type="InterPro" id="IPR034164">
    <property type="entry name" value="Pepsin-like_dom"/>
</dbReference>
<gene>
    <name evidence="4" type="ORF">I316_07881</name>
</gene>
<feature type="signal peptide" evidence="2">
    <location>
        <begin position="1"/>
        <end position="18"/>
    </location>
</feature>
<dbReference type="InterPro" id="IPR001461">
    <property type="entry name" value="Aspartic_peptidase_A1"/>
</dbReference>
<dbReference type="PROSITE" id="PS51767">
    <property type="entry name" value="PEPTIDASE_A1"/>
    <property type="match status" value="1"/>
</dbReference>
<dbReference type="AlphaFoldDB" id="A0A1B9GHK5"/>
<protein>
    <recommendedName>
        <fullName evidence="3">Peptidase A1 domain-containing protein</fullName>
    </recommendedName>
</protein>
<dbReference type="GO" id="GO:0006508">
    <property type="term" value="P:proteolysis"/>
    <property type="evidence" value="ECO:0007669"/>
    <property type="project" value="InterPro"/>
</dbReference>
<evidence type="ECO:0000313" key="4">
    <source>
        <dbReference type="EMBL" id="OCF30498.1"/>
    </source>
</evidence>
<dbReference type="STRING" id="1296120.A0A1B9GHK5"/>
<keyword evidence="2" id="KW-0732">Signal</keyword>
<organism evidence="4 5">
    <name type="scientific">Kwoniella heveanensis BCC8398</name>
    <dbReference type="NCBI Taxonomy" id="1296120"/>
    <lineage>
        <taxon>Eukaryota</taxon>
        <taxon>Fungi</taxon>
        <taxon>Dikarya</taxon>
        <taxon>Basidiomycota</taxon>
        <taxon>Agaricomycotina</taxon>
        <taxon>Tremellomycetes</taxon>
        <taxon>Tremellales</taxon>
        <taxon>Cryptococcaceae</taxon>
        <taxon>Kwoniella</taxon>
    </lineage>
</organism>
<sequence>MRLIQLACAAVLPPFVLALPSSERSHSSRSHNLAPRASLSFPIERVPSTRSATSLRKRQDLHSNARVNLHAVSITLGGQAVKLYLDTGSSNIWLIDTDFQCIDIDGHVISKDTCRFVDSGFDVRTAGGAKIDPSFFNTGYAGGEYMIGVGWTSDAEFNGVTIKDQIFGVVDRAHWAGDGYTSGLFGLGSLYTNQIYTNSSTVPVGDDSRVVFPNPVTEAWKQGLSNEYHTLALNRVPFDDEHDGVQPAGYLALGGVPDDIKVTGKSATVPLIKWTVGANGAYIDEQAWSAPDWKSTFTFPGSEDITQELVTPNMDTGASGIGLPTAVHNAYTPQIANTSCDGSGMPPLAWNVNGLDFYFDPLDLLNKQGSNDCYFQGYDAGATGAAL</sequence>
<dbReference type="Pfam" id="PF00026">
    <property type="entry name" value="Asp"/>
    <property type="match status" value="1"/>
</dbReference>
<evidence type="ECO:0000259" key="3">
    <source>
        <dbReference type="PROSITE" id="PS51767"/>
    </source>
</evidence>
<feature type="domain" description="Peptidase A1" evidence="3">
    <location>
        <begin position="70"/>
        <end position="387"/>
    </location>
</feature>
<dbReference type="CDD" id="cd05471">
    <property type="entry name" value="pepsin_like"/>
    <property type="match status" value="1"/>
</dbReference>
<dbReference type="OrthoDB" id="15189at2759"/>
<dbReference type="EMBL" id="KV700149">
    <property type="protein sequence ID" value="OCF30498.1"/>
    <property type="molecule type" value="Genomic_DNA"/>
</dbReference>
<reference evidence="4 5" key="1">
    <citation type="submission" date="2013-07" db="EMBL/GenBank/DDBJ databases">
        <title>The Genome Sequence of Cryptococcus heveanensis BCC8398.</title>
        <authorList>
            <consortium name="The Broad Institute Genome Sequencing Platform"/>
            <person name="Cuomo C."/>
            <person name="Litvintseva A."/>
            <person name="Chen Y."/>
            <person name="Heitman J."/>
            <person name="Sun S."/>
            <person name="Springer D."/>
            <person name="Dromer F."/>
            <person name="Young S.K."/>
            <person name="Zeng Q."/>
            <person name="Gargeya S."/>
            <person name="Fitzgerald M."/>
            <person name="Abouelleil A."/>
            <person name="Alvarado L."/>
            <person name="Berlin A.M."/>
            <person name="Chapman S.B."/>
            <person name="Dewar J."/>
            <person name="Goldberg J."/>
            <person name="Griggs A."/>
            <person name="Gujja S."/>
            <person name="Hansen M."/>
            <person name="Howarth C."/>
            <person name="Imamovic A."/>
            <person name="Larimer J."/>
            <person name="McCowan C."/>
            <person name="Murphy C."/>
            <person name="Pearson M."/>
            <person name="Priest M."/>
            <person name="Roberts A."/>
            <person name="Saif S."/>
            <person name="Shea T."/>
            <person name="Sykes S."/>
            <person name="Wortman J."/>
            <person name="Nusbaum C."/>
            <person name="Birren B."/>
        </authorList>
    </citation>
    <scope>NUCLEOTIDE SEQUENCE [LARGE SCALE GENOMIC DNA]</scope>
    <source>
        <strain evidence="4 5">BCC8398</strain>
    </source>
</reference>
<name>A0A1B9GHK5_9TREE</name>
<evidence type="ECO:0000256" key="2">
    <source>
        <dbReference type="SAM" id="SignalP"/>
    </source>
</evidence>
<dbReference type="Proteomes" id="UP000092666">
    <property type="component" value="Unassembled WGS sequence"/>
</dbReference>
<dbReference type="Gene3D" id="2.40.70.10">
    <property type="entry name" value="Acid Proteases"/>
    <property type="match status" value="1"/>
</dbReference>
<dbReference type="InterPro" id="IPR021109">
    <property type="entry name" value="Peptidase_aspartic_dom_sf"/>
</dbReference>
<dbReference type="PANTHER" id="PTHR47966">
    <property type="entry name" value="BETA-SITE APP-CLEAVING ENZYME, ISOFORM A-RELATED"/>
    <property type="match status" value="1"/>
</dbReference>
<keyword evidence="5" id="KW-1185">Reference proteome</keyword>
<comment type="similarity">
    <text evidence="1">Belongs to the peptidase A1 family.</text>
</comment>
<reference evidence="5" key="2">
    <citation type="submission" date="2013-12" db="EMBL/GenBank/DDBJ databases">
        <title>Evolution of pathogenesis and genome organization in the Tremellales.</title>
        <authorList>
            <person name="Cuomo C."/>
            <person name="Litvintseva A."/>
            <person name="Heitman J."/>
            <person name="Chen Y."/>
            <person name="Sun S."/>
            <person name="Springer D."/>
            <person name="Dromer F."/>
            <person name="Young S."/>
            <person name="Zeng Q."/>
            <person name="Chapman S."/>
            <person name="Gujja S."/>
            <person name="Saif S."/>
            <person name="Birren B."/>
        </authorList>
    </citation>
    <scope>NUCLEOTIDE SEQUENCE [LARGE SCALE GENOMIC DNA]</scope>
    <source>
        <strain evidence="5">BCC8398</strain>
    </source>
</reference>
<proteinExistence type="inferred from homology"/>